<dbReference type="EMBL" id="LR796816">
    <property type="protein sequence ID" value="CAB4167244.1"/>
    <property type="molecule type" value="Genomic_DNA"/>
</dbReference>
<evidence type="ECO:0000313" key="1">
    <source>
        <dbReference type="EMBL" id="CAB4167244.1"/>
    </source>
</evidence>
<name>A0A6J5P972_9CAUD</name>
<dbReference type="EMBL" id="LR797251">
    <property type="protein sequence ID" value="CAB4196400.1"/>
    <property type="molecule type" value="Genomic_DNA"/>
</dbReference>
<evidence type="ECO:0000313" key="4">
    <source>
        <dbReference type="EMBL" id="CAB4205372.1"/>
    </source>
</evidence>
<evidence type="ECO:0000313" key="3">
    <source>
        <dbReference type="EMBL" id="CAB4196400.1"/>
    </source>
</evidence>
<dbReference type="EMBL" id="LR796826">
    <property type="protein sequence ID" value="CAB4168420.1"/>
    <property type="molecule type" value="Genomic_DNA"/>
</dbReference>
<sequence>MASKIEEDNPENTSNHYEDLIQDSDYVSGAYHTLKAFGIDVDPEDPKAIVDTFLTRNRYFSTNLAATGYTYSKAKDFDAETKHDMAYVMDRTEKMPSFYEKGGAPAGSAILDYALAAITDPTNIVSAIAAMFTAGAGGSAAVAGKTAATAAVRASLKSDLVGTFTGAGLKTLMTEGAISGAGSLAQNALQQTTEQDIGLRNEEDGYNLGEMALNTVAGGIGAPVAGGLIGVGGKGLFRGAGKVIDSSDNLTHASNWLKRNFTSSGGVSEDLVRDLESIQGVGKDFAEKAENATMDLAESIKKDIDPEADVLFNGNTVKWNDVLNEAMQNPNDFAKNPALKLVETQSPDTVKAMQDYFQLRDLGHHYGILSALPDETRDFFSVSLRDQNYTRNVAEAYTRLKRDLPFDEYLAKEQLKGNDVLGRVKDLVMSNPAKYNEDVPIFGEAKITAAGKKEIDKLNNNKANLTPDAYDTAYADILQRNQFHSVVASQEAQDKMIRDFAEERYAPNRMRRQEAGVFKAKKEADIPPVMRELMGYNNNVAIRASESVRGIVDNAVKANVTDTVGRHAVDNGLGVRINVSNKLNQTQRLAEAKAIAEKTLGTDDVVPLIRVISKDMSEQEKRDTIFLLGDAVASQDMKDIFVTKDFAKMIKPIVNDVEDGTGFGSLAKRDDIVGSIYRGTMQIQQAIKRGKTTLSPLSHLRNMGSSLGYVAASGNLMEIAPVIRQMATESGRDFLSQKISQFNKLGMGGTSIDVNQAAKTFVDVTGGSDQALLAKLLTFGKTGKMASKLYAGTDNMAKFVAWLGEEKKAAKIFAGMSAADKQAARDSLTNRMTRGNMSLFPKISDADVISEMAAVKTTRLTPVYDRVPPFLKAMNDIPILGTFTSYPAERLRNTYNIFKTATEEIRQGFETGNSAMRNAGISRLSQWTATQGALWTAVYGANAAMHGDKVNDIIDYARQGLPEWDKNDPILITHIGLGGMFKYINVGGLNPDQQLQSVVMPLILKASRGEDVSKDLDKAMIAAGGKLFEPYIGKSMLTDAGQTLYGLITTGEEKYAVKLAKIVEPGFAKMIRDGLTDSGALRNLGPAGYDLETAMQPRNFGAMPKEGISFLNTVGILGAREKEVDPKVVTGFTLNTLNREIAGDRNKFKTDYKSTLSDPSANYNTVSMLKDYDSLIQKEFKQQQAIYSMVNSLERLGLDRHDIKKMILSKDLSGVAPSEKDLKNIMNGRFSPLEYGGQQAEWKGIRDSIRGKLGEQDDTPFVDKAFEVRDGMRELERNYKRAELAGKPPKFQIGD</sequence>
<evidence type="ECO:0000313" key="2">
    <source>
        <dbReference type="EMBL" id="CAB4168420.1"/>
    </source>
</evidence>
<organism evidence="2">
    <name type="scientific">uncultured Caudovirales phage</name>
    <dbReference type="NCBI Taxonomy" id="2100421"/>
    <lineage>
        <taxon>Viruses</taxon>
        <taxon>Duplodnaviria</taxon>
        <taxon>Heunggongvirae</taxon>
        <taxon>Uroviricota</taxon>
        <taxon>Caudoviricetes</taxon>
        <taxon>Peduoviridae</taxon>
        <taxon>Maltschvirus</taxon>
        <taxon>Maltschvirus maltsch</taxon>
    </lineage>
</organism>
<dbReference type="EMBL" id="LR797357">
    <property type="protein sequence ID" value="CAB4205372.1"/>
    <property type="molecule type" value="Genomic_DNA"/>
</dbReference>
<gene>
    <name evidence="3" type="ORF">UFOVP1292_4</name>
    <name evidence="4" type="ORF">UFOVP1411_78</name>
    <name evidence="1" type="ORF">UFOVP859_8</name>
    <name evidence="2" type="ORF">UFOVP882_3</name>
</gene>
<accession>A0A6J5P972</accession>
<reference evidence="2" key="1">
    <citation type="submission" date="2020-05" db="EMBL/GenBank/DDBJ databases">
        <authorList>
            <person name="Chiriac C."/>
            <person name="Salcher M."/>
            <person name="Ghai R."/>
            <person name="Kavagutti S V."/>
        </authorList>
    </citation>
    <scope>NUCLEOTIDE SEQUENCE</scope>
</reference>
<proteinExistence type="predicted"/>
<protein>
    <submittedName>
        <fullName evidence="2">Uncharacterized protein</fullName>
    </submittedName>
</protein>